<name>A0ABD0NT30_CIRMR</name>
<evidence type="ECO:0000313" key="1">
    <source>
        <dbReference type="EMBL" id="KAL0163563.1"/>
    </source>
</evidence>
<dbReference type="Proteomes" id="UP001529510">
    <property type="component" value="Unassembled WGS sequence"/>
</dbReference>
<accession>A0ABD0NT30</accession>
<protein>
    <submittedName>
        <fullName evidence="1">Uncharacterized protein</fullName>
    </submittedName>
</protein>
<evidence type="ECO:0000313" key="2">
    <source>
        <dbReference type="Proteomes" id="UP001529510"/>
    </source>
</evidence>
<reference evidence="1 2" key="1">
    <citation type="submission" date="2024-05" db="EMBL/GenBank/DDBJ databases">
        <title>Genome sequencing and assembly of Indian major carp, Cirrhinus mrigala (Hamilton, 1822).</title>
        <authorList>
            <person name="Mohindra V."/>
            <person name="Chowdhury L.M."/>
            <person name="Lal K."/>
            <person name="Jena J.K."/>
        </authorList>
    </citation>
    <scope>NUCLEOTIDE SEQUENCE [LARGE SCALE GENOMIC DNA]</scope>
    <source>
        <strain evidence="1">CM1030</strain>
        <tissue evidence="1">Blood</tissue>
    </source>
</reference>
<dbReference type="EMBL" id="JAMKFB020000020">
    <property type="protein sequence ID" value="KAL0163563.1"/>
    <property type="molecule type" value="Genomic_DNA"/>
</dbReference>
<sequence length="175" mass="19445">SFCFSFQKMYAYPLFRRQSATSSRLLMAPSEEAKRLENVETGRAKPKEEVLTEASTFVSTNGGDPSDQFLFGDFQGRSMRDVYEDQSKEAQALIRYLVKADARPNTNMALFKIVRQPARPPATSSASAPPPAAIRAGVQQTTTVKAHSNSSNICASGTSMMMRSWYLLHRNVKHS</sequence>
<organism evidence="1 2">
    <name type="scientific">Cirrhinus mrigala</name>
    <name type="common">Mrigala</name>
    <dbReference type="NCBI Taxonomy" id="683832"/>
    <lineage>
        <taxon>Eukaryota</taxon>
        <taxon>Metazoa</taxon>
        <taxon>Chordata</taxon>
        <taxon>Craniata</taxon>
        <taxon>Vertebrata</taxon>
        <taxon>Euteleostomi</taxon>
        <taxon>Actinopterygii</taxon>
        <taxon>Neopterygii</taxon>
        <taxon>Teleostei</taxon>
        <taxon>Ostariophysi</taxon>
        <taxon>Cypriniformes</taxon>
        <taxon>Cyprinidae</taxon>
        <taxon>Labeoninae</taxon>
        <taxon>Labeonini</taxon>
        <taxon>Cirrhinus</taxon>
    </lineage>
</organism>
<feature type="non-terminal residue" evidence="1">
    <location>
        <position position="1"/>
    </location>
</feature>
<proteinExistence type="predicted"/>
<keyword evidence="2" id="KW-1185">Reference proteome</keyword>
<dbReference type="AlphaFoldDB" id="A0ABD0NT30"/>
<comment type="caution">
    <text evidence="1">The sequence shown here is derived from an EMBL/GenBank/DDBJ whole genome shotgun (WGS) entry which is preliminary data.</text>
</comment>
<gene>
    <name evidence="1" type="ORF">M9458_039316</name>
</gene>